<evidence type="ECO:0000256" key="3">
    <source>
        <dbReference type="ARBA" id="ARBA00005656"/>
    </source>
</evidence>
<evidence type="ECO:0000256" key="2">
    <source>
        <dbReference type="ARBA" id="ARBA00004989"/>
    </source>
</evidence>
<dbReference type="InterPro" id="IPR042112">
    <property type="entry name" value="P_AcTrfase_dom2"/>
</dbReference>
<dbReference type="OrthoDB" id="9805787at2"/>
<evidence type="ECO:0000256" key="8">
    <source>
        <dbReference type="ARBA" id="ARBA00031108"/>
    </source>
</evidence>
<evidence type="ECO:0000313" key="11">
    <source>
        <dbReference type="EMBL" id="PXX74098.1"/>
    </source>
</evidence>
<evidence type="ECO:0000256" key="1">
    <source>
        <dbReference type="ARBA" id="ARBA00000705"/>
    </source>
</evidence>
<dbReference type="EC" id="2.3.1.8" evidence="4"/>
<dbReference type="EMBL" id="QJKH01000026">
    <property type="protein sequence ID" value="PXX74098.1"/>
    <property type="molecule type" value="Genomic_DNA"/>
</dbReference>
<organism evidence="11 12">
    <name type="scientific">Dielma fastidiosa</name>
    <dbReference type="NCBI Taxonomy" id="1034346"/>
    <lineage>
        <taxon>Bacteria</taxon>
        <taxon>Bacillati</taxon>
        <taxon>Bacillota</taxon>
        <taxon>Erysipelotrichia</taxon>
        <taxon>Erysipelotrichales</taxon>
        <taxon>Erysipelotrichaceae</taxon>
        <taxon>Dielma</taxon>
    </lineage>
</organism>
<evidence type="ECO:0000256" key="5">
    <source>
        <dbReference type="ARBA" id="ARBA00021528"/>
    </source>
</evidence>
<evidence type="ECO:0000256" key="7">
    <source>
        <dbReference type="ARBA" id="ARBA00023315"/>
    </source>
</evidence>
<dbReference type="STRING" id="1034346.GCA_000313565_00867"/>
<dbReference type="PANTHER" id="PTHR43356">
    <property type="entry name" value="PHOSPHATE ACETYLTRANSFERASE"/>
    <property type="match status" value="1"/>
</dbReference>
<dbReference type="AlphaFoldDB" id="A0A318KGF9"/>
<dbReference type="NCBIfam" id="TIGR00651">
    <property type="entry name" value="pta"/>
    <property type="match status" value="1"/>
</dbReference>
<dbReference type="Pfam" id="PF01515">
    <property type="entry name" value="PTA_PTB"/>
    <property type="match status" value="1"/>
</dbReference>
<keyword evidence="6 10" id="KW-0808">Transferase</keyword>
<dbReference type="InterPro" id="IPR012147">
    <property type="entry name" value="P_Ac_Bu_trans"/>
</dbReference>
<dbReference type="PANTHER" id="PTHR43356:SF3">
    <property type="entry name" value="PHOSPHATE ACETYLTRANSFERASE"/>
    <property type="match status" value="1"/>
</dbReference>
<dbReference type="GO" id="GO:0008959">
    <property type="term" value="F:phosphate acetyltransferase activity"/>
    <property type="evidence" value="ECO:0007669"/>
    <property type="project" value="UniProtKB-EC"/>
</dbReference>
<dbReference type="Proteomes" id="UP001276902">
    <property type="component" value="Unassembled WGS sequence"/>
</dbReference>
<dbReference type="RefSeq" id="WP_022937180.1">
    <property type="nucleotide sequence ID" value="NZ_BAABZA010000001.1"/>
</dbReference>
<gene>
    <name evidence="10" type="primary">pta</name>
    <name evidence="11" type="ORF">DES51_12617</name>
    <name evidence="10" type="ORF">MQE39_16100</name>
</gene>
<keyword evidence="12" id="KW-1185">Reference proteome</keyword>
<dbReference type="GeneID" id="94440361"/>
<reference evidence="10" key="2">
    <citation type="submission" date="2022-03" db="EMBL/GenBank/DDBJ databases">
        <title>First case of bacteraemia caused by Dielma fastidiosa in a patient hospitalised with diverticulitis.</title>
        <authorList>
            <person name="Forman-Ankjaer B."/>
            <person name="Hvid-Jensen F."/>
            <person name="Kobel C.M."/>
            <person name="Greve T."/>
        </authorList>
    </citation>
    <scope>NUCLEOTIDE SEQUENCE</scope>
    <source>
        <strain evidence="10">AUH_DF_2021</strain>
    </source>
</reference>
<protein>
    <recommendedName>
        <fullName evidence="5">Phosphate acetyltransferase</fullName>
        <ecNumber evidence="4">2.3.1.8</ecNumber>
    </recommendedName>
    <alternativeName>
        <fullName evidence="8">Phosphotransacetylase</fullName>
    </alternativeName>
</protein>
<evidence type="ECO:0000259" key="9">
    <source>
        <dbReference type="Pfam" id="PF01515"/>
    </source>
</evidence>
<accession>A0A318KGF9</accession>
<dbReference type="EMBL" id="JALDAW010000023">
    <property type="protein sequence ID" value="MDY5169642.1"/>
    <property type="molecule type" value="Genomic_DNA"/>
</dbReference>
<evidence type="ECO:0000256" key="6">
    <source>
        <dbReference type="ARBA" id="ARBA00022679"/>
    </source>
</evidence>
<evidence type="ECO:0000313" key="10">
    <source>
        <dbReference type="EMBL" id="MDY5169642.1"/>
    </source>
</evidence>
<dbReference type="Gene3D" id="3.40.50.10950">
    <property type="match status" value="1"/>
</dbReference>
<comment type="similarity">
    <text evidence="3">Belongs to the phosphate acetyltransferase and butyryltransferase family.</text>
</comment>
<comment type="caution">
    <text evidence="11">The sequence shown here is derived from an EMBL/GenBank/DDBJ whole genome shotgun (WGS) entry which is preliminary data.</text>
</comment>
<evidence type="ECO:0000313" key="12">
    <source>
        <dbReference type="Proteomes" id="UP000247612"/>
    </source>
</evidence>
<dbReference type="Proteomes" id="UP000247612">
    <property type="component" value="Unassembled WGS sequence"/>
</dbReference>
<comment type="catalytic activity">
    <reaction evidence="1">
        <text>acetyl-CoA + phosphate = acetyl phosphate + CoA</text>
        <dbReference type="Rhea" id="RHEA:19521"/>
        <dbReference type="ChEBI" id="CHEBI:22191"/>
        <dbReference type="ChEBI" id="CHEBI:43474"/>
        <dbReference type="ChEBI" id="CHEBI:57287"/>
        <dbReference type="ChEBI" id="CHEBI:57288"/>
        <dbReference type="EC" id="2.3.1.8"/>
    </reaction>
</comment>
<dbReference type="InterPro" id="IPR050500">
    <property type="entry name" value="Phos_Acetyltrans/Butyryltrans"/>
</dbReference>
<dbReference type="InterPro" id="IPR002505">
    <property type="entry name" value="PTA_PTB"/>
</dbReference>
<dbReference type="Gene3D" id="3.40.50.10750">
    <property type="entry name" value="Isocitrate/Isopropylmalate dehydrogenase-like"/>
    <property type="match status" value="1"/>
</dbReference>
<dbReference type="InterPro" id="IPR042113">
    <property type="entry name" value="P_AcTrfase_dom1"/>
</dbReference>
<evidence type="ECO:0000256" key="4">
    <source>
        <dbReference type="ARBA" id="ARBA00012707"/>
    </source>
</evidence>
<comment type="pathway">
    <text evidence="2">Metabolic intermediate biosynthesis; acetyl-CoA biosynthesis; acetyl-CoA from acetate: step 2/2.</text>
</comment>
<dbReference type="InterPro" id="IPR004614">
    <property type="entry name" value="P_AcTrfase"/>
</dbReference>
<dbReference type="PIRSF" id="PIRSF000428">
    <property type="entry name" value="P_Ac_trans"/>
    <property type="match status" value="1"/>
</dbReference>
<feature type="domain" description="Phosphate acetyl/butaryl transferase" evidence="9">
    <location>
        <begin position="3"/>
        <end position="316"/>
    </location>
</feature>
<sequence>MLTEMINKIKGKGTKIVFPEGNDARVLEAAIRLKNDGILAPILLGNIEEINALAASKGWSTDGLEMIDIAQDPRMDEFVAKMVELRKGKMDEEACRKALSKSNYFGTMLVKMGFADGLVGGATYSTADTVRPALQLVKTKPGSKLVSSCFILFKDDQKLAMGDCAINIDPSDEDLVEIAVETAKTARVFGIEPKVGLLSYSTKGSGKGPAVDKVVSACEKLAAMDLDFDVDGEFQFDAAVSPVVAAQKAPNSKVAGHCNTFVFPNIEAGNIGYKIAARLGGYEAVGPILQGLNAPINDLSRGCNTEEVYKLAIITAAQKYI</sequence>
<dbReference type="SUPFAM" id="SSF53659">
    <property type="entry name" value="Isocitrate/Isopropylmalate dehydrogenase-like"/>
    <property type="match status" value="1"/>
</dbReference>
<dbReference type="NCBIfam" id="NF007233">
    <property type="entry name" value="PRK09653.1"/>
    <property type="match status" value="1"/>
</dbReference>
<reference evidence="11 12" key="1">
    <citation type="submission" date="2018-05" db="EMBL/GenBank/DDBJ databases">
        <title>Genomic Encyclopedia of Type Strains, Phase IV (KMG-IV): sequencing the most valuable type-strain genomes for metagenomic binning, comparative biology and taxonomic classification.</title>
        <authorList>
            <person name="Goeker M."/>
        </authorList>
    </citation>
    <scope>NUCLEOTIDE SEQUENCE [LARGE SCALE GENOMIC DNA]</scope>
    <source>
        <strain evidence="11 12">JC118</strain>
    </source>
</reference>
<proteinExistence type="inferred from homology"/>
<name>A0A318KGF9_9FIRM</name>
<keyword evidence="7 10" id="KW-0012">Acyltransferase</keyword>